<sequence length="38" mass="4592">MVYFSVNIKNINLRFFLPLSFIQNDSMDTDCEYFKPKI</sequence>
<reference evidence="1 2" key="1">
    <citation type="submission" date="2017-01" db="EMBL/GenBank/DDBJ databases">
        <authorList>
            <person name="Mah S.A."/>
            <person name="Swanson W.J."/>
            <person name="Moy G.W."/>
            <person name="Vacquier V.D."/>
        </authorList>
    </citation>
    <scope>NUCLEOTIDE SEQUENCE [LARGE SCALE GENOMIC DNA]</scope>
    <source>
        <strain evidence="1 2">DSM 18014</strain>
    </source>
</reference>
<evidence type="ECO:0000313" key="1">
    <source>
        <dbReference type="EMBL" id="SIT26794.1"/>
    </source>
</evidence>
<gene>
    <name evidence="1" type="ORF">SAMN05421785_11945</name>
</gene>
<dbReference type="STRING" id="373672.SAMN05421785_11945"/>
<proteinExistence type="predicted"/>
<organism evidence="1 2">
    <name type="scientific">Chryseobacterium gambrini</name>
    <dbReference type="NCBI Taxonomy" id="373672"/>
    <lineage>
        <taxon>Bacteria</taxon>
        <taxon>Pseudomonadati</taxon>
        <taxon>Bacteroidota</taxon>
        <taxon>Flavobacteriia</taxon>
        <taxon>Flavobacteriales</taxon>
        <taxon>Weeksellaceae</taxon>
        <taxon>Chryseobacterium group</taxon>
        <taxon>Chryseobacterium</taxon>
    </lineage>
</organism>
<protein>
    <submittedName>
        <fullName evidence="1">Uncharacterized protein</fullName>
    </submittedName>
</protein>
<dbReference type="EMBL" id="FTOV01000019">
    <property type="protein sequence ID" value="SIT26794.1"/>
    <property type="molecule type" value="Genomic_DNA"/>
</dbReference>
<dbReference type="AlphaFoldDB" id="A0A1N7QVJ0"/>
<dbReference type="Proteomes" id="UP000185781">
    <property type="component" value="Unassembled WGS sequence"/>
</dbReference>
<evidence type="ECO:0000313" key="2">
    <source>
        <dbReference type="Proteomes" id="UP000185781"/>
    </source>
</evidence>
<name>A0A1N7QVJ0_9FLAO</name>
<accession>A0A1N7QVJ0</accession>